<sequence length="274" mass="32884">MIDLSEKKMLEQMREYINQFEETKNLKIDDKDVLVVYNYLQNKSKNNIFCYQMVLKTTPYIHVVLKETLQTKKMYFENDLKSINNLFYQELKLDNFTITKFKNQINNNNQAQTEVLKKSQQIIKSFSKSKKGFYLYGIFHTGKTFLLKALAKELIQQKISVLLLFMPDLTRQFKNNWSYNDNLEYKLNYLKKISCLILDDLGAENMSTFFRDEIFFPFLKYRYENKLLTFFSSNLSLKDLKNRFNSFQDFDSGTKASKIIHTIKQLTDIYEFFR</sequence>
<protein>
    <submittedName>
        <fullName evidence="2">ATP-binding loader protein for DnaB</fullName>
    </submittedName>
</protein>
<dbReference type="Pfam" id="PF01695">
    <property type="entry name" value="IstB_IS21"/>
    <property type="match status" value="1"/>
</dbReference>
<name>A0A559KJJ8_9MOLU</name>
<dbReference type="Proteomes" id="UP000320078">
    <property type="component" value="Unassembled WGS sequence"/>
</dbReference>
<dbReference type="PANTHER" id="PTHR30050">
    <property type="entry name" value="CHROMOSOMAL REPLICATION INITIATOR PROTEIN DNAA"/>
    <property type="match status" value="1"/>
</dbReference>
<dbReference type="GO" id="GO:0006260">
    <property type="term" value="P:DNA replication"/>
    <property type="evidence" value="ECO:0007669"/>
    <property type="project" value="TreeGrafter"/>
</dbReference>
<dbReference type="AlphaFoldDB" id="A0A559KJJ8"/>
<organism evidence="2 3">
    <name type="scientific">Candidatus Phytoplasma pini</name>
    <dbReference type="NCBI Taxonomy" id="267362"/>
    <lineage>
        <taxon>Bacteria</taxon>
        <taxon>Bacillati</taxon>
        <taxon>Mycoplasmatota</taxon>
        <taxon>Mollicutes</taxon>
        <taxon>Acholeplasmatales</taxon>
        <taxon>Acholeplasmataceae</taxon>
        <taxon>Candidatus Phytoplasma</taxon>
    </lineage>
</organism>
<evidence type="ECO:0000313" key="3">
    <source>
        <dbReference type="Proteomes" id="UP000320078"/>
    </source>
</evidence>
<dbReference type="PANTHER" id="PTHR30050:SF8">
    <property type="entry name" value="PRIMOSOMAL PROTEIN DNAI"/>
    <property type="match status" value="1"/>
</dbReference>
<feature type="domain" description="IstB-like ATP-binding" evidence="1">
    <location>
        <begin position="123"/>
        <end position="244"/>
    </location>
</feature>
<proteinExistence type="predicted"/>
<accession>A0A559KJJ8</accession>
<keyword evidence="2" id="KW-0067">ATP-binding</keyword>
<reference evidence="2 3" key="1">
    <citation type="submission" date="2019-06" db="EMBL/GenBank/DDBJ databases">
        <title>Draft Genome Sequence of Candidatus Phytoplasma pini-Related Strain MDPP: A Resource for Comparative Genomics of Gymnosperm-infecting Phytoplasmas.</title>
        <authorList>
            <person name="Cai W."/>
            <person name="Costanzo S."/>
            <person name="Shao J."/>
            <person name="Zhao Y."/>
            <person name="Davis R."/>
        </authorList>
    </citation>
    <scope>NUCLEOTIDE SEQUENCE [LARGE SCALE GENOMIC DNA]</scope>
    <source>
        <strain evidence="2 3">MDPP</strain>
    </source>
</reference>
<keyword evidence="3" id="KW-1185">Reference proteome</keyword>
<evidence type="ECO:0000259" key="1">
    <source>
        <dbReference type="Pfam" id="PF01695"/>
    </source>
</evidence>
<dbReference type="EMBL" id="VIAE01000004">
    <property type="protein sequence ID" value="TVY12268.1"/>
    <property type="molecule type" value="Genomic_DNA"/>
</dbReference>
<evidence type="ECO:0000313" key="2">
    <source>
        <dbReference type="EMBL" id="TVY12268.1"/>
    </source>
</evidence>
<dbReference type="RefSeq" id="WP_246058870.1">
    <property type="nucleotide sequence ID" value="NZ_VIAE01000004.1"/>
</dbReference>
<keyword evidence="2" id="KW-0547">Nucleotide-binding</keyword>
<gene>
    <name evidence="2" type="primary">dnaC</name>
    <name evidence="2" type="ORF">MDPP_00215</name>
</gene>
<dbReference type="GO" id="GO:0005524">
    <property type="term" value="F:ATP binding"/>
    <property type="evidence" value="ECO:0007669"/>
    <property type="project" value="UniProtKB-KW"/>
</dbReference>
<dbReference type="Gene3D" id="3.40.50.300">
    <property type="entry name" value="P-loop containing nucleotide triphosphate hydrolases"/>
    <property type="match status" value="1"/>
</dbReference>
<dbReference type="InterPro" id="IPR002611">
    <property type="entry name" value="IstB_ATP-bd"/>
</dbReference>
<dbReference type="CDD" id="cd00009">
    <property type="entry name" value="AAA"/>
    <property type="match status" value="1"/>
</dbReference>
<comment type="caution">
    <text evidence="2">The sequence shown here is derived from an EMBL/GenBank/DDBJ whole genome shotgun (WGS) entry which is preliminary data.</text>
</comment>
<dbReference type="InterPro" id="IPR027417">
    <property type="entry name" value="P-loop_NTPase"/>
</dbReference>
<dbReference type="SUPFAM" id="SSF52540">
    <property type="entry name" value="P-loop containing nucleoside triphosphate hydrolases"/>
    <property type="match status" value="1"/>
</dbReference>